<evidence type="ECO:0000256" key="7">
    <source>
        <dbReference type="ARBA" id="ARBA00038093"/>
    </source>
</evidence>
<dbReference type="InterPro" id="IPR050556">
    <property type="entry name" value="Type_II_TA_system_RNase"/>
</dbReference>
<dbReference type="RefSeq" id="WP_136355145.1">
    <property type="nucleotide sequence ID" value="NZ_SSNY01000003.1"/>
</dbReference>
<comment type="cofactor">
    <cofactor evidence="1">
        <name>Mg(2+)</name>
        <dbReference type="ChEBI" id="CHEBI:18420"/>
    </cofactor>
</comment>
<dbReference type="Gene3D" id="3.40.50.1010">
    <property type="entry name" value="5'-nuclease"/>
    <property type="match status" value="1"/>
</dbReference>
<comment type="similarity">
    <text evidence="7">Belongs to the PINc/VapC protein family.</text>
</comment>
<comment type="caution">
    <text evidence="9">The sequence shown here is derived from an EMBL/GenBank/DDBJ whole genome shotgun (WGS) entry which is preliminary data.</text>
</comment>
<keyword evidence="2" id="KW-1277">Toxin-antitoxin system</keyword>
<dbReference type="InterPro" id="IPR029060">
    <property type="entry name" value="PIN-like_dom_sf"/>
</dbReference>
<dbReference type="EMBL" id="SSNY01000003">
    <property type="protein sequence ID" value="THF58192.1"/>
    <property type="molecule type" value="Genomic_DNA"/>
</dbReference>
<dbReference type="PANTHER" id="PTHR33653:SF1">
    <property type="entry name" value="RIBONUCLEASE VAPC2"/>
    <property type="match status" value="1"/>
</dbReference>
<reference evidence="9 10" key="1">
    <citation type="submission" date="2019-04" db="EMBL/GenBank/DDBJ databases">
        <title>Mesorhizobium composti sp. nov., isolated from compost.</title>
        <authorList>
            <person name="Lin S.-Y."/>
            <person name="Hameed A."/>
            <person name="Hsieh Y.-T."/>
            <person name="Young C.-C."/>
        </authorList>
    </citation>
    <scope>NUCLEOTIDE SEQUENCE [LARGE SCALE GENOMIC DNA]</scope>
    <source>
        <strain evidence="9 10">CC-YTH430</strain>
    </source>
</reference>
<accession>A0ABY2Q918</accession>
<organism evidence="9 10">
    <name type="scientific">Ollibium composti</name>
    <dbReference type="NCBI Taxonomy" id="2675109"/>
    <lineage>
        <taxon>Bacteria</taxon>
        <taxon>Pseudomonadati</taxon>
        <taxon>Pseudomonadota</taxon>
        <taxon>Alphaproteobacteria</taxon>
        <taxon>Hyphomicrobiales</taxon>
        <taxon>Phyllobacteriaceae</taxon>
        <taxon>Ollibium</taxon>
    </lineage>
</organism>
<gene>
    <name evidence="9" type="ORF">E6C48_06130</name>
</gene>
<dbReference type="PANTHER" id="PTHR33653">
    <property type="entry name" value="RIBONUCLEASE VAPC2"/>
    <property type="match status" value="1"/>
</dbReference>
<evidence type="ECO:0000256" key="3">
    <source>
        <dbReference type="ARBA" id="ARBA00022722"/>
    </source>
</evidence>
<evidence type="ECO:0000256" key="1">
    <source>
        <dbReference type="ARBA" id="ARBA00001946"/>
    </source>
</evidence>
<keyword evidence="3" id="KW-0540">Nuclease</keyword>
<proteinExistence type="inferred from homology"/>
<dbReference type="Proteomes" id="UP000306441">
    <property type="component" value="Unassembled WGS sequence"/>
</dbReference>
<feature type="region of interest" description="Disordered" evidence="8">
    <location>
        <begin position="164"/>
        <end position="198"/>
    </location>
</feature>
<keyword evidence="10" id="KW-1185">Reference proteome</keyword>
<evidence type="ECO:0000256" key="4">
    <source>
        <dbReference type="ARBA" id="ARBA00022723"/>
    </source>
</evidence>
<dbReference type="SUPFAM" id="SSF88723">
    <property type="entry name" value="PIN domain-like"/>
    <property type="match status" value="1"/>
</dbReference>
<keyword evidence="4" id="KW-0479">Metal-binding</keyword>
<evidence type="ECO:0000313" key="10">
    <source>
        <dbReference type="Proteomes" id="UP000306441"/>
    </source>
</evidence>
<evidence type="ECO:0000313" key="9">
    <source>
        <dbReference type="EMBL" id="THF58192.1"/>
    </source>
</evidence>
<protein>
    <submittedName>
        <fullName evidence="9">Type II toxin-antitoxin system VapC family toxin</fullName>
    </submittedName>
</protein>
<keyword evidence="6" id="KW-0460">Magnesium</keyword>
<evidence type="ECO:0000256" key="8">
    <source>
        <dbReference type="SAM" id="MobiDB-lite"/>
    </source>
</evidence>
<evidence type="ECO:0000256" key="6">
    <source>
        <dbReference type="ARBA" id="ARBA00022842"/>
    </source>
</evidence>
<evidence type="ECO:0000256" key="5">
    <source>
        <dbReference type="ARBA" id="ARBA00022801"/>
    </source>
</evidence>
<evidence type="ECO:0000256" key="2">
    <source>
        <dbReference type="ARBA" id="ARBA00022649"/>
    </source>
</evidence>
<keyword evidence="5" id="KW-0378">Hydrolase</keyword>
<sequence>MSPRIELYILDTNVVSELIKPRPNANVVNWMARQEESLAITVGCVTEIQRGISLLQRRNVARAVELQDWLNALVKSTMPTLPTDVDVAMLYGRMTAVPQLNDIWIHSPQAKTVKLRQDLEMAAFAIVHRATLVTMNTKDFLVINRYFRLPGLYDPARDQWSIRPIAGGRRPRNNVSRLPERKYPHHQTDAWQPFGRAA</sequence>
<name>A0ABY2Q918_9HYPH</name>
<feature type="compositionally biased region" description="Basic and acidic residues" evidence="8">
    <location>
        <begin position="178"/>
        <end position="188"/>
    </location>
</feature>